<evidence type="ECO:0000259" key="1">
    <source>
        <dbReference type="Pfam" id="PF24545"/>
    </source>
</evidence>
<organism evidence="2 3">
    <name type="scientific">Brachionus plicatilis</name>
    <name type="common">Marine rotifer</name>
    <name type="synonym">Brachionus muelleri</name>
    <dbReference type="NCBI Taxonomy" id="10195"/>
    <lineage>
        <taxon>Eukaryota</taxon>
        <taxon>Metazoa</taxon>
        <taxon>Spiralia</taxon>
        <taxon>Gnathifera</taxon>
        <taxon>Rotifera</taxon>
        <taxon>Eurotatoria</taxon>
        <taxon>Monogononta</taxon>
        <taxon>Pseudotrocha</taxon>
        <taxon>Ploima</taxon>
        <taxon>Brachionidae</taxon>
        <taxon>Brachionus</taxon>
    </lineage>
</organism>
<protein>
    <submittedName>
        <fullName evidence="2">Trafficking particle complex subunit 8 isoform X2</fullName>
    </submittedName>
</protein>
<dbReference type="InterPro" id="IPR024420">
    <property type="entry name" value="TRAPP_III_complex_Trs85"/>
</dbReference>
<feature type="domain" description="TPPC8 first Ig-like" evidence="1">
    <location>
        <begin position="175"/>
        <end position="383"/>
    </location>
</feature>
<comment type="caution">
    <text evidence="2">The sequence shown here is derived from an EMBL/GenBank/DDBJ whole genome shotgun (WGS) entry which is preliminary data.</text>
</comment>
<dbReference type="AlphaFoldDB" id="A0A3M7SLA7"/>
<dbReference type="GO" id="GO:1990072">
    <property type="term" value="C:TRAPPIII protein complex"/>
    <property type="evidence" value="ECO:0007669"/>
    <property type="project" value="TreeGrafter"/>
</dbReference>
<dbReference type="PANTHER" id="PTHR12975">
    <property type="entry name" value="TRANSPORT PROTEIN TRAPP"/>
    <property type="match status" value="1"/>
</dbReference>
<dbReference type="Pfam" id="PF24545">
    <property type="entry name" value="Ig_TPPC8_1st"/>
    <property type="match status" value="1"/>
</dbReference>
<gene>
    <name evidence="2" type="ORF">BpHYR1_041353</name>
</gene>
<keyword evidence="3" id="KW-1185">Reference proteome</keyword>
<dbReference type="InterPro" id="IPR058541">
    <property type="entry name" value="Ig_TPPC8_1st"/>
</dbReference>
<dbReference type="PANTHER" id="PTHR12975:SF6">
    <property type="entry name" value="TRAFFICKING PROTEIN PARTICLE COMPLEX SUBUNIT 8"/>
    <property type="match status" value="1"/>
</dbReference>
<dbReference type="EMBL" id="REGN01001171">
    <property type="protein sequence ID" value="RNA36519.1"/>
    <property type="molecule type" value="Genomic_DNA"/>
</dbReference>
<proteinExistence type="predicted"/>
<dbReference type="STRING" id="10195.A0A3M7SLA7"/>
<dbReference type="Proteomes" id="UP000276133">
    <property type="component" value="Unassembled WGS sequence"/>
</dbReference>
<evidence type="ECO:0000313" key="2">
    <source>
        <dbReference type="EMBL" id="RNA36519.1"/>
    </source>
</evidence>
<evidence type="ECO:0000313" key="3">
    <source>
        <dbReference type="Proteomes" id="UP000276133"/>
    </source>
</evidence>
<sequence>MASMALVPYRISPNFVIAPRVVVTSLRYLKKNYFMDMHSVLAYKNALQVYSNKAWTRILDQINFSLSCQSQKLSNIDQALQYLEDILFKKKSVNMLTCAAMSRENKLSTRHNSSNESYILQHNADLILRLPTIDIASLKINMNPIENFCLDSNKICINSQESLEFFENSSYNFNDLKEIWKKLEEAVCISNFGTIPSVFFKPQSSIYNSSVVYNSVPTAVCDEFIEISFNLVNTLKVDLILKDCILLWKFNKQNLNEKEKNSQISSDQEKSQILDCAEAKSIDQILIPCKSEKLIRLLIKPREQNGNLCILGIKYKLASDNGSIKLGEQLEGKQLFEFKEKRNNNIKKNMRPKAISVQNSLNFKIVKKMPLLQVNVDNLPQRMFCNQIHKINICLMNLSEDTSIGNIKISIHKSSKSNALFKNSNLRASNDFGVKFENVDKEIIQNLSSITIKPKQEVMLDLWIQTNDVCEKNFFNFLIAYQESNEESMVSLPTSKYRTIRFRLMIENVSMIYENQIRMMNPLHDSCFIGNIEINCRRPLDEMSICNIFSITETVNSNTTDNKKFESLHLNLFNNDTSSHQNLNNVNDIIENFSENRYKYICENNCLVLYFLIMIRKKEEKFFILKDVEFSIKTINKPLIPDQDFNKRIHMNATQHEKLISYCSKITRYETLTQQALNNLFDIFVKI</sequence>
<reference evidence="2 3" key="1">
    <citation type="journal article" date="2018" name="Sci. Rep.">
        <title>Genomic signatures of local adaptation to the degree of environmental predictability in rotifers.</title>
        <authorList>
            <person name="Franch-Gras L."/>
            <person name="Hahn C."/>
            <person name="Garcia-Roger E.M."/>
            <person name="Carmona M.J."/>
            <person name="Serra M."/>
            <person name="Gomez A."/>
        </authorList>
    </citation>
    <scope>NUCLEOTIDE SEQUENCE [LARGE SCALE GENOMIC DNA]</scope>
    <source>
        <strain evidence="2">HYR1</strain>
    </source>
</reference>
<name>A0A3M7SLA7_BRAPC</name>
<accession>A0A3M7SLA7</accession>